<sequence length="122" mass="13548">MGKRYARGQLKNGEEFQIVDLYPSDLDMILQLQKKAASQLPSPQLLQCLSAGEYAWILSGHGRMIGVFVRNRLVGCRAFLIPGQNEEYLGEDAGIGRGERSGIIYSEISIVDRPTVETDCKT</sequence>
<protein>
    <submittedName>
        <fullName evidence="1">Uncharacterized protein</fullName>
    </submittedName>
</protein>
<dbReference type="RefSeq" id="WP_181740093.1">
    <property type="nucleotide sequence ID" value="NZ_JACEOL010000030.1"/>
</dbReference>
<dbReference type="EMBL" id="JACEOL010000030">
    <property type="protein sequence ID" value="MBA4602508.1"/>
    <property type="molecule type" value="Genomic_DNA"/>
</dbReference>
<evidence type="ECO:0000313" key="2">
    <source>
        <dbReference type="Proteomes" id="UP000538292"/>
    </source>
</evidence>
<dbReference type="AlphaFoldDB" id="A0A7W1XSJ2"/>
<reference evidence="1 2" key="1">
    <citation type="submission" date="2020-07" db="EMBL/GenBank/DDBJ databases">
        <title>Thermoactinomyces phylogeny.</title>
        <authorList>
            <person name="Dunlap C."/>
        </authorList>
    </citation>
    <scope>NUCLEOTIDE SEQUENCE [LARGE SCALE GENOMIC DNA]</scope>
    <source>
        <strain evidence="1 2">AMNI-1</strain>
    </source>
</reference>
<organism evidence="1 2">
    <name type="scientific">Thermoactinomyces mirandus</name>
    <dbReference type="NCBI Taxonomy" id="2756294"/>
    <lineage>
        <taxon>Bacteria</taxon>
        <taxon>Bacillati</taxon>
        <taxon>Bacillota</taxon>
        <taxon>Bacilli</taxon>
        <taxon>Bacillales</taxon>
        <taxon>Thermoactinomycetaceae</taxon>
        <taxon>Thermoactinomyces</taxon>
    </lineage>
</organism>
<gene>
    <name evidence="1" type="ORF">H2C83_09320</name>
</gene>
<name>A0A7W1XSJ2_9BACL</name>
<evidence type="ECO:0000313" key="1">
    <source>
        <dbReference type="EMBL" id="MBA4602508.1"/>
    </source>
</evidence>
<proteinExistence type="predicted"/>
<accession>A0A7W1XSJ2</accession>
<dbReference type="Proteomes" id="UP000538292">
    <property type="component" value="Unassembled WGS sequence"/>
</dbReference>
<keyword evidence="2" id="KW-1185">Reference proteome</keyword>
<comment type="caution">
    <text evidence="1">The sequence shown here is derived from an EMBL/GenBank/DDBJ whole genome shotgun (WGS) entry which is preliminary data.</text>
</comment>